<protein>
    <submittedName>
        <fullName evidence="2">Uncharacterized protein</fullName>
    </submittedName>
</protein>
<organism evidence="2 3">
    <name type="scientific">Protopolystoma xenopodis</name>
    <dbReference type="NCBI Taxonomy" id="117903"/>
    <lineage>
        <taxon>Eukaryota</taxon>
        <taxon>Metazoa</taxon>
        <taxon>Spiralia</taxon>
        <taxon>Lophotrochozoa</taxon>
        <taxon>Platyhelminthes</taxon>
        <taxon>Monogenea</taxon>
        <taxon>Polyopisthocotylea</taxon>
        <taxon>Polystomatidea</taxon>
        <taxon>Polystomatidae</taxon>
        <taxon>Protopolystoma</taxon>
    </lineage>
</organism>
<sequence length="408" mass="45599">MSNEMVMLAGGVYCHKSALQEYPVFDNGKQALNDASQKATKNVFIPQVSSATSQSCVSLAPASKHFPSLIKWPLLSSSERIRRLKDLSTDVSDQEFKKRSQRTLSLRNIGTDIPFLHSYTSPDDETALLPNPDGLNSQVSGQRVPETTLEWESSSHDAPVSRVQRARRKPARYRQIYYALEDLDCLDEDENEDAFCRDEGANSKFEARRASNQAYHKTYATVRSGKEVDDRLISRNRRRLSRRVELSHNTQKSLMSTRTHTAESKRANLSGTMKTYNDWRKVWPGHKISGNGLHLSPSSASGFTAPSITSAISIPSLPPFRHQQRSTSSSKKSTYGGQSRRSYLKEPDALCYLDSGVIYPNHAAEIINSSRSSSISSTGSQTQVFKIKNTNGKHSYNYLPASPVRRAT</sequence>
<evidence type="ECO:0000313" key="3">
    <source>
        <dbReference type="Proteomes" id="UP000784294"/>
    </source>
</evidence>
<feature type="region of interest" description="Disordered" evidence="1">
    <location>
        <begin position="314"/>
        <end position="341"/>
    </location>
</feature>
<accession>A0A3S5AWI5</accession>
<dbReference type="Proteomes" id="UP000784294">
    <property type="component" value="Unassembled WGS sequence"/>
</dbReference>
<evidence type="ECO:0000256" key="1">
    <source>
        <dbReference type="SAM" id="MobiDB-lite"/>
    </source>
</evidence>
<proteinExistence type="predicted"/>
<evidence type="ECO:0000313" key="2">
    <source>
        <dbReference type="EMBL" id="VEL06890.1"/>
    </source>
</evidence>
<dbReference type="EMBL" id="CAAALY010000583">
    <property type="protein sequence ID" value="VEL06890.1"/>
    <property type="molecule type" value="Genomic_DNA"/>
</dbReference>
<comment type="caution">
    <text evidence="2">The sequence shown here is derived from an EMBL/GenBank/DDBJ whole genome shotgun (WGS) entry which is preliminary data.</text>
</comment>
<reference evidence="2" key="1">
    <citation type="submission" date="2018-11" db="EMBL/GenBank/DDBJ databases">
        <authorList>
            <consortium name="Pathogen Informatics"/>
        </authorList>
    </citation>
    <scope>NUCLEOTIDE SEQUENCE</scope>
</reference>
<gene>
    <name evidence="2" type="ORF">PXEA_LOCUS330</name>
</gene>
<keyword evidence="3" id="KW-1185">Reference proteome</keyword>
<dbReference type="AlphaFoldDB" id="A0A3S5AWI5"/>
<name>A0A3S5AWI5_9PLAT</name>